<evidence type="ECO:0000256" key="1">
    <source>
        <dbReference type="SAM" id="MobiDB-lite"/>
    </source>
</evidence>
<organism evidence="2 3">
    <name type="scientific">Dryococelus australis</name>
    <dbReference type="NCBI Taxonomy" id="614101"/>
    <lineage>
        <taxon>Eukaryota</taxon>
        <taxon>Metazoa</taxon>
        <taxon>Ecdysozoa</taxon>
        <taxon>Arthropoda</taxon>
        <taxon>Hexapoda</taxon>
        <taxon>Insecta</taxon>
        <taxon>Pterygota</taxon>
        <taxon>Neoptera</taxon>
        <taxon>Polyneoptera</taxon>
        <taxon>Phasmatodea</taxon>
        <taxon>Verophasmatodea</taxon>
        <taxon>Anareolatae</taxon>
        <taxon>Phasmatidae</taxon>
        <taxon>Eurycanthinae</taxon>
        <taxon>Dryococelus</taxon>
    </lineage>
</organism>
<reference evidence="2 3" key="1">
    <citation type="submission" date="2023-02" db="EMBL/GenBank/DDBJ databases">
        <title>LHISI_Scaffold_Assembly.</title>
        <authorList>
            <person name="Stuart O.P."/>
            <person name="Cleave R."/>
            <person name="Magrath M.J.L."/>
            <person name="Mikheyev A.S."/>
        </authorList>
    </citation>
    <scope>NUCLEOTIDE SEQUENCE [LARGE SCALE GENOMIC DNA]</scope>
    <source>
        <strain evidence="2">Daus_M_001</strain>
        <tissue evidence="2">Leg muscle</tissue>
    </source>
</reference>
<comment type="caution">
    <text evidence="2">The sequence shown here is derived from an EMBL/GenBank/DDBJ whole genome shotgun (WGS) entry which is preliminary data.</text>
</comment>
<keyword evidence="3" id="KW-1185">Reference proteome</keyword>
<sequence length="267" mass="28867">MYSSQHVSRSVSQKGDMLFGIDDVGKSVAIQRVRSNWSWKWFAFGDHCSRGSYLRSDLDGSTPLISEIVATCSLKGLGRILANSFVRRRREDTASSTDREDTDPENAFRPNPGRPAGPGPLPVCAAHCLSMGSGGAAAGALAPPPRRSGLDPGEFAPGFSHVGIVLDDAACRRVFSGYSRFPRHCIPAPLHPRVSLHVVFRDDGHLQVPTGKPVTRRVLPRPGSEGRTGSYCVSGLTPYAYKEGKSCKETCIVAKRDWVAMACTLEP</sequence>
<proteinExistence type="predicted"/>
<evidence type="ECO:0000313" key="3">
    <source>
        <dbReference type="Proteomes" id="UP001159363"/>
    </source>
</evidence>
<dbReference type="Proteomes" id="UP001159363">
    <property type="component" value="Chromosome 5"/>
</dbReference>
<name>A0ABQ9H9Z8_9NEOP</name>
<feature type="region of interest" description="Disordered" evidence="1">
    <location>
        <begin position="88"/>
        <end position="116"/>
    </location>
</feature>
<evidence type="ECO:0000313" key="2">
    <source>
        <dbReference type="EMBL" id="KAJ8881107.1"/>
    </source>
</evidence>
<dbReference type="EMBL" id="JARBHB010000006">
    <property type="protein sequence ID" value="KAJ8881107.1"/>
    <property type="molecule type" value="Genomic_DNA"/>
</dbReference>
<protein>
    <recommendedName>
        <fullName evidence="4">VOC domain-containing protein</fullName>
    </recommendedName>
</protein>
<gene>
    <name evidence="2" type="ORF">PR048_017580</name>
</gene>
<accession>A0ABQ9H9Z8</accession>
<evidence type="ECO:0008006" key="4">
    <source>
        <dbReference type="Google" id="ProtNLM"/>
    </source>
</evidence>
<feature type="compositionally biased region" description="Basic and acidic residues" evidence="1">
    <location>
        <begin position="89"/>
        <end position="99"/>
    </location>
</feature>